<dbReference type="InterPro" id="IPR000914">
    <property type="entry name" value="SBP_5_dom"/>
</dbReference>
<dbReference type="GO" id="GO:0043190">
    <property type="term" value="C:ATP-binding cassette (ABC) transporter complex"/>
    <property type="evidence" value="ECO:0007669"/>
    <property type="project" value="InterPro"/>
</dbReference>
<dbReference type="InterPro" id="IPR039424">
    <property type="entry name" value="SBP_5"/>
</dbReference>
<name>A0A9D2RP23_9MICO</name>
<sequence>MITNSTGRTDRRGFLKASGALAGAAGLTATIGACAPDDAGGSNGGSGGSDGGDAAAEEANPDGTIHAAISYELGTNGYDPMSTSAALTVAVNWHTLEGLTELHPATREAYAALATELPETEDTTVEVTLREGAVFHDGSPVTAEDVVFSFERVLDPENASLYAGFIPFIDSVEAVDEQTVSFTLSHPTALLAERLSVVKIVPQAAVEADPSAFDAEPIGTGPWAMTDNGAASSVVTFERFDDYTGPMPAQGAAMEWQIIPDASTRTNAMQSESVQAIDSVPYLSIDQLGASHTVESVPGFGLLFAMFNNAEDNPFSDVRNRQAFLYAIDMDAVINNGLSGEAEAATSFLHADHPNHQEASTVYSLDQDRARQLFEETGLTSFRMMVTDHDWVQQVSPIIQESLTEVGITVDFDQRQSADVYNTIDGNPESFDVVIAPGDPSVFGDDPDLLMRWWYGNATWTDQRMNWEGTESYEQVQDLLDQGLQALDETEQQEIWGQLFDLLSEEVPLYPLFHRRVPTAWNAETLVDFQPISLTGLSFVDVASTE</sequence>
<dbReference type="InterPro" id="IPR019546">
    <property type="entry name" value="TAT_signal_bac_arc"/>
</dbReference>
<dbReference type="PANTHER" id="PTHR30290">
    <property type="entry name" value="PERIPLASMIC BINDING COMPONENT OF ABC TRANSPORTER"/>
    <property type="match status" value="1"/>
</dbReference>
<gene>
    <name evidence="2" type="ORF">H9786_07785</name>
</gene>
<dbReference type="GO" id="GO:0042597">
    <property type="term" value="C:periplasmic space"/>
    <property type="evidence" value="ECO:0007669"/>
    <property type="project" value="UniProtKB-ARBA"/>
</dbReference>
<comment type="caution">
    <text evidence="2">The sequence shown here is derived from an EMBL/GenBank/DDBJ whole genome shotgun (WGS) entry which is preliminary data.</text>
</comment>
<protein>
    <submittedName>
        <fullName evidence="2">ABC transporter substrate-binding protein</fullName>
    </submittedName>
</protein>
<dbReference type="InterPro" id="IPR006311">
    <property type="entry name" value="TAT_signal"/>
</dbReference>
<dbReference type="GO" id="GO:1904680">
    <property type="term" value="F:peptide transmembrane transporter activity"/>
    <property type="evidence" value="ECO:0007669"/>
    <property type="project" value="TreeGrafter"/>
</dbReference>
<evidence type="ECO:0000259" key="1">
    <source>
        <dbReference type="Pfam" id="PF00496"/>
    </source>
</evidence>
<dbReference type="InterPro" id="IPR030678">
    <property type="entry name" value="Peptide/Ni-bd"/>
</dbReference>
<dbReference type="EMBL" id="DWZH01000055">
    <property type="protein sequence ID" value="HJB10418.1"/>
    <property type="molecule type" value="Genomic_DNA"/>
</dbReference>
<dbReference type="GO" id="GO:0015833">
    <property type="term" value="P:peptide transport"/>
    <property type="evidence" value="ECO:0007669"/>
    <property type="project" value="TreeGrafter"/>
</dbReference>
<dbReference type="Pfam" id="PF00496">
    <property type="entry name" value="SBP_bac_5"/>
    <property type="match status" value="1"/>
</dbReference>
<dbReference type="NCBIfam" id="TIGR01409">
    <property type="entry name" value="TAT_signal_seq"/>
    <property type="match status" value="1"/>
</dbReference>
<dbReference type="Gene3D" id="3.10.105.10">
    <property type="entry name" value="Dipeptide-binding Protein, Domain 3"/>
    <property type="match status" value="1"/>
</dbReference>
<dbReference type="PIRSF" id="PIRSF002741">
    <property type="entry name" value="MppA"/>
    <property type="match status" value="1"/>
</dbReference>
<feature type="domain" description="Solute-binding protein family 5" evidence="1">
    <location>
        <begin position="110"/>
        <end position="459"/>
    </location>
</feature>
<reference evidence="2" key="2">
    <citation type="submission" date="2021-04" db="EMBL/GenBank/DDBJ databases">
        <authorList>
            <person name="Gilroy R."/>
        </authorList>
    </citation>
    <scope>NUCLEOTIDE SEQUENCE</scope>
    <source>
        <strain evidence="2">ChiHjej13B12-24818</strain>
    </source>
</reference>
<dbReference type="Proteomes" id="UP000823823">
    <property type="component" value="Unassembled WGS sequence"/>
</dbReference>
<evidence type="ECO:0000313" key="2">
    <source>
        <dbReference type="EMBL" id="HJB10418.1"/>
    </source>
</evidence>
<accession>A0A9D2RP23</accession>
<dbReference type="PROSITE" id="PS51318">
    <property type="entry name" value="TAT"/>
    <property type="match status" value="1"/>
</dbReference>
<organism evidence="2 3">
    <name type="scientific">Candidatus Brachybacterium merdavium</name>
    <dbReference type="NCBI Taxonomy" id="2838513"/>
    <lineage>
        <taxon>Bacteria</taxon>
        <taxon>Bacillati</taxon>
        <taxon>Actinomycetota</taxon>
        <taxon>Actinomycetes</taxon>
        <taxon>Micrococcales</taxon>
        <taxon>Dermabacteraceae</taxon>
        <taxon>Brachybacterium</taxon>
    </lineage>
</organism>
<reference evidence="2" key="1">
    <citation type="journal article" date="2021" name="PeerJ">
        <title>Extensive microbial diversity within the chicken gut microbiome revealed by metagenomics and culture.</title>
        <authorList>
            <person name="Gilroy R."/>
            <person name="Ravi A."/>
            <person name="Getino M."/>
            <person name="Pursley I."/>
            <person name="Horton D.L."/>
            <person name="Alikhan N.F."/>
            <person name="Baker D."/>
            <person name="Gharbi K."/>
            <person name="Hall N."/>
            <person name="Watson M."/>
            <person name="Adriaenssens E.M."/>
            <person name="Foster-Nyarko E."/>
            <person name="Jarju S."/>
            <person name="Secka A."/>
            <person name="Antonio M."/>
            <person name="Oren A."/>
            <person name="Chaudhuri R.R."/>
            <person name="La Ragione R."/>
            <person name="Hildebrand F."/>
            <person name="Pallen M.J."/>
        </authorList>
    </citation>
    <scope>NUCLEOTIDE SEQUENCE</scope>
    <source>
        <strain evidence="2">ChiHjej13B12-24818</strain>
    </source>
</reference>
<dbReference type="SUPFAM" id="SSF53850">
    <property type="entry name" value="Periplasmic binding protein-like II"/>
    <property type="match status" value="1"/>
</dbReference>
<dbReference type="Gene3D" id="3.40.190.10">
    <property type="entry name" value="Periplasmic binding protein-like II"/>
    <property type="match status" value="1"/>
</dbReference>
<dbReference type="Gene3D" id="3.90.76.10">
    <property type="entry name" value="Dipeptide-binding Protein, Domain 1"/>
    <property type="match status" value="1"/>
</dbReference>
<dbReference type="CDD" id="cd00995">
    <property type="entry name" value="PBP2_NikA_DppA_OppA_like"/>
    <property type="match status" value="1"/>
</dbReference>
<proteinExistence type="predicted"/>
<dbReference type="AlphaFoldDB" id="A0A9D2RP23"/>
<evidence type="ECO:0000313" key="3">
    <source>
        <dbReference type="Proteomes" id="UP000823823"/>
    </source>
</evidence>